<organism evidence="2 3">
    <name type="scientific">Basidiobolus ranarum</name>
    <dbReference type="NCBI Taxonomy" id="34480"/>
    <lineage>
        <taxon>Eukaryota</taxon>
        <taxon>Fungi</taxon>
        <taxon>Fungi incertae sedis</taxon>
        <taxon>Zoopagomycota</taxon>
        <taxon>Entomophthoromycotina</taxon>
        <taxon>Basidiobolomycetes</taxon>
        <taxon>Basidiobolales</taxon>
        <taxon>Basidiobolaceae</taxon>
        <taxon>Basidiobolus</taxon>
    </lineage>
</organism>
<feature type="region of interest" description="Disordered" evidence="1">
    <location>
        <begin position="1"/>
        <end position="54"/>
    </location>
</feature>
<proteinExistence type="predicted"/>
<protein>
    <submittedName>
        <fullName evidence="2">Uncharacterized protein</fullName>
    </submittedName>
</protein>
<evidence type="ECO:0000313" key="2">
    <source>
        <dbReference type="EMBL" id="KAK9759588.1"/>
    </source>
</evidence>
<sequence>MVGAGLLVTPVPTVGKRPALDPTPGVGPVLPDSEPEVTAEDESDIGTPGGTELI</sequence>
<evidence type="ECO:0000313" key="3">
    <source>
        <dbReference type="Proteomes" id="UP001479436"/>
    </source>
</evidence>
<dbReference type="Proteomes" id="UP001479436">
    <property type="component" value="Unassembled WGS sequence"/>
</dbReference>
<reference evidence="2 3" key="1">
    <citation type="submission" date="2023-04" db="EMBL/GenBank/DDBJ databases">
        <title>Genome of Basidiobolus ranarum AG-B5.</title>
        <authorList>
            <person name="Stajich J.E."/>
            <person name="Carter-House D."/>
            <person name="Gryganskyi A."/>
        </authorList>
    </citation>
    <scope>NUCLEOTIDE SEQUENCE [LARGE SCALE GENOMIC DNA]</scope>
    <source>
        <strain evidence="2 3">AG-B5</strain>
    </source>
</reference>
<comment type="caution">
    <text evidence="2">The sequence shown here is derived from an EMBL/GenBank/DDBJ whole genome shotgun (WGS) entry which is preliminary data.</text>
</comment>
<gene>
    <name evidence="2" type="ORF">K7432_017259</name>
</gene>
<feature type="non-terminal residue" evidence="2">
    <location>
        <position position="54"/>
    </location>
</feature>
<evidence type="ECO:0000256" key="1">
    <source>
        <dbReference type="SAM" id="MobiDB-lite"/>
    </source>
</evidence>
<name>A0ABR2WDK5_9FUNG</name>
<keyword evidence="3" id="KW-1185">Reference proteome</keyword>
<dbReference type="EMBL" id="JASJQH010003539">
    <property type="protein sequence ID" value="KAK9759588.1"/>
    <property type="molecule type" value="Genomic_DNA"/>
</dbReference>
<accession>A0ABR2WDK5</accession>
<feature type="compositionally biased region" description="Acidic residues" evidence="1">
    <location>
        <begin position="33"/>
        <end position="44"/>
    </location>
</feature>